<sequence length="129" mass="15117">MSYIHKKHFTLESARELLEQIKPLVARLIELKKDLDAKGYDIYRHRYFSGGPNGLKNYPPELEELVAIIERIESLGALVKGIDRGLIDFPYIRENGQEVYLCWMFGEDDIQYWHTISDGFMGRRPLDEI</sequence>
<dbReference type="RefSeq" id="WP_140944791.1">
    <property type="nucleotide sequence ID" value="NZ_FAOO01000006.1"/>
</dbReference>
<dbReference type="OrthoDB" id="9802910at2"/>
<evidence type="ECO:0000313" key="1">
    <source>
        <dbReference type="EMBL" id="CUU04653.1"/>
    </source>
</evidence>
<proteinExistence type="predicted"/>
<protein>
    <recommendedName>
        <fullName evidence="3">DUF2203 domain-containing protein</fullName>
    </recommendedName>
</protein>
<dbReference type="PIRSF" id="PIRSF016498">
    <property type="entry name" value="UCP016498"/>
    <property type="match status" value="1"/>
</dbReference>
<keyword evidence="2" id="KW-1185">Reference proteome</keyword>
<reference evidence="2" key="1">
    <citation type="submission" date="2015-11" db="EMBL/GenBank/DDBJ databases">
        <authorList>
            <person name="Varghese N."/>
        </authorList>
    </citation>
    <scope>NUCLEOTIDE SEQUENCE [LARGE SCALE GENOMIC DNA]</scope>
</reference>
<accession>A0A0S4N3W9</accession>
<dbReference type="Pfam" id="PF09969">
    <property type="entry name" value="DUF2203"/>
    <property type="match status" value="1"/>
</dbReference>
<dbReference type="EMBL" id="FAOO01000006">
    <property type="protein sequence ID" value="CUU04653.1"/>
    <property type="molecule type" value="Genomic_DNA"/>
</dbReference>
<dbReference type="InterPro" id="IPR018699">
    <property type="entry name" value="DUF2203"/>
</dbReference>
<gene>
    <name evidence="1" type="ORF">JGI1_01032</name>
</gene>
<evidence type="ECO:0008006" key="3">
    <source>
        <dbReference type="Google" id="ProtNLM"/>
    </source>
</evidence>
<dbReference type="Proteomes" id="UP000320623">
    <property type="component" value="Unassembled WGS sequence"/>
</dbReference>
<dbReference type="STRING" id="1643428.GCA_001442855_01008"/>
<name>A0A0S4N3W9_9BACT</name>
<evidence type="ECO:0000313" key="2">
    <source>
        <dbReference type="Proteomes" id="UP000320623"/>
    </source>
</evidence>
<organism evidence="1 2">
    <name type="scientific">Candidatus Thermokryptus mobilis</name>
    <dbReference type="NCBI Taxonomy" id="1643428"/>
    <lineage>
        <taxon>Bacteria</taxon>
        <taxon>Pseudomonadati</taxon>
        <taxon>Candidatus Kryptoniota</taxon>
        <taxon>Candidatus Thermokryptus</taxon>
    </lineage>
</organism>
<dbReference type="AlphaFoldDB" id="A0A0S4N3W9"/>